<dbReference type="PANTHER" id="PTHR35011">
    <property type="entry name" value="2,3-DIKETO-L-GULONATE TRAP TRANSPORTER SMALL PERMEASE PROTEIN YIAM"/>
    <property type="match status" value="1"/>
</dbReference>
<feature type="transmembrane region" description="Helical" evidence="9">
    <location>
        <begin position="88"/>
        <end position="114"/>
    </location>
</feature>
<dbReference type="PANTHER" id="PTHR35011:SF4">
    <property type="entry name" value="SLL1102 PROTEIN"/>
    <property type="match status" value="1"/>
</dbReference>
<evidence type="ECO:0000256" key="7">
    <source>
        <dbReference type="ARBA" id="ARBA00023136"/>
    </source>
</evidence>
<dbReference type="Pfam" id="PF04290">
    <property type="entry name" value="DctQ"/>
    <property type="match status" value="1"/>
</dbReference>
<evidence type="ECO:0000256" key="6">
    <source>
        <dbReference type="ARBA" id="ARBA00022989"/>
    </source>
</evidence>
<keyword evidence="4 9" id="KW-0997">Cell inner membrane</keyword>
<dbReference type="InterPro" id="IPR055348">
    <property type="entry name" value="DctQ"/>
</dbReference>
<dbReference type="InterPro" id="IPR007387">
    <property type="entry name" value="TRAP_DctQ"/>
</dbReference>
<dbReference type="KEGG" id="mgm:Mmc1_1612"/>
<dbReference type="GO" id="GO:0005886">
    <property type="term" value="C:plasma membrane"/>
    <property type="evidence" value="ECO:0007669"/>
    <property type="project" value="UniProtKB-SubCell"/>
</dbReference>
<dbReference type="HOGENOM" id="CLU_086356_2_2_5"/>
<keyword evidence="6 9" id="KW-1133">Transmembrane helix</keyword>
<dbReference type="Proteomes" id="UP000002586">
    <property type="component" value="Chromosome"/>
</dbReference>
<evidence type="ECO:0000256" key="5">
    <source>
        <dbReference type="ARBA" id="ARBA00022692"/>
    </source>
</evidence>
<evidence type="ECO:0000259" key="10">
    <source>
        <dbReference type="Pfam" id="PF04290"/>
    </source>
</evidence>
<comment type="similarity">
    <text evidence="8 9">Belongs to the TRAP transporter small permease family.</text>
</comment>
<proteinExistence type="inferred from homology"/>
<comment type="subcellular location">
    <subcellularLocation>
        <location evidence="1 9">Cell inner membrane</location>
        <topology evidence="1 9">Multi-pass membrane protein</topology>
    </subcellularLocation>
</comment>
<reference evidence="11 12" key="2">
    <citation type="journal article" date="2012" name="Int. J. Syst. Evol. Microbiol.">
        <title>Magnetococcus marinus gen. nov., sp. nov., a marine, magnetotactic bacterium that represents a novel lineage (Magnetococcaceae fam. nov.; Magnetococcales ord. nov.) at the base of the Alphaproteobacteria.</title>
        <authorList>
            <person name="Bazylinski D.A."/>
            <person name="Williams T.J."/>
            <person name="Lefevre C.T."/>
            <person name="Berg R.J."/>
            <person name="Zhang C.L."/>
            <person name="Bowser S.S."/>
            <person name="Dean A.J."/>
            <person name="Beveridge T.J."/>
        </authorList>
    </citation>
    <scope>NUCLEOTIDE SEQUENCE [LARGE SCALE GENOMIC DNA]</scope>
    <source>
        <strain evidence="12">ATCC BAA-1437 / JCM 17883 / MC-1</strain>
    </source>
</reference>
<comment type="subunit">
    <text evidence="9">The complex comprises the extracytoplasmic solute receptor protein and the two transmembrane proteins.</text>
</comment>
<dbReference type="RefSeq" id="WP_011713269.1">
    <property type="nucleotide sequence ID" value="NC_008576.1"/>
</dbReference>
<evidence type="ECO:0000256" key="3">
    <source>
        <dbReference type="ARBA" id="ARBA00022475"/>
    </source>
</evidence>
<keyword evidence="7 9" id="KW-0472">Membrane</keyword>
<evidence type="ECO:0000256" key="9">
    <source>
        <dbReference type="RuleBase" id="RU369079"/>
    </source>
</evidence>
<evidence type="ECO:0000256" key="1">
    <source>
        <dbReference type="ARBA" id="ARBA00004429"/>
    </source>
</evidence>
<keyword evidence="5 9" id="KW-0812">Transmembrane</keyword>
<evidence type="ECO:0000313" key="11">
    <source>
        <dbReference type="EMBL" id="ABK44121.1"/>
    </source>
</evidence>
<dbReference type="eggNOG" id="COG4665">
    <property type="taxonomic scope" value="Bacteria"/>
</dbReference>
<organism evidence="11 12">
    <name type="scientific">Magnetococcus marinus (strain ATCC BAA-1437 / JCM 17883 / MC-1)</name>
    <dbReference type="NCBI Taxonomy" id="156889"/>
    <lineage>
        <taxon>Bacteria</taxon>
        <taxon>Pseudomonadati</taxon>
        <taxon>Pseudomonadota</taxon>
        <taxon>Magnetococcia</taxon>
        <taxon>Magnetococcales</taxon>
        <taxon>Magnetococcaceae</taxon>
        <taxon>Magnetococcus</taxon>
    </lineage>
</organism>
<feature type="transmembrane region" description="Helical" evidence="9">
    <location>
        <begin position="51"/>
        <end position="67"/>
    </location>
</feature>
<feature type="domain" description="Tripartite ATP-independent periplasmic transporters DctQ component" evidence="10">
    <location>
        <begin position="26"/>
        <end position="156"/>
    </location>
</feature>
<evidence type="ECO:0000256" key="8">
    <source>
        <dbReference type="ARBA" id="ARBA00038436"/>
    </source>
</evidence>
<keyword evidence="12" id="KW-1185">Reference proteome</keyword>
<comment type="function">
    <text evidence="9">Part of the tripartite ATP-independent periplasmic (TRAP) transport system.</text>
</comment>
<dbReference type="AlphaFoldDB" id="A0L828"/>
<protein>
    <recommendedName>
        <fullName evidence="9">TRAP transporter small permease protein</fullName>
    </recommendedName>
</protein>
<dbReference type="GO" id="GO:0022857">
    <property type="term" value="F:transmembrane transporter activity"/>
    <property type="evidence" value="ECO:0007669"/>
    <property type="project" value="UniProtKB-UniRule"/>
</dbReference>
<feature type="transmembrane region" description="Helical" evidence="9">
    <location>
        <begin position="134"/>
        <end position="153"/>
    </location>
</feature>
<evidence type="ECO:0000256" key="2">
    <source>
        <dbReference type="ARBA" id="ARBA00022448"/>
    </source>
</evidence>
<feature type="transmembrane region" description="Helical" evidence="9">
    <location>
        <begin position="20"/>
        <end position="39"/>
    </location>
</feature>
<reference evidence="12" key="1">
    <citation type="journal article" date="2009" name="Appl. Environ. Microbiol.">
        <title>Complete genome sequence of the chemolithoautotrophic marine magnetotactic coccus strain MC-1.</title>
        <authorList>
            <person name="Schubbe S."/>
            <person name="Williams T.J."/>
            <person name="Xie G."/>
            <person name="Kiss H.E."/>
            <person name="Brettin T.S."/>
            <person name="Martinez D."/>
            <person name="Ross C.A."/>
            <person name="Schuler D."/>
            <person name="Cox B.L."/>
            <person name="Nealson K.H."/>
            <person name="Bazylinski D.A."/>
        </authorList>
    </citation>
    <scope>NUCLEOTIDE SEQUENCE [LARGE SCALE GENOMIC DNA]</scope>
    <source>
        <strain evidence="12">ATCC BAA-1437 / JCM 17883 / MC-1</strain>
    </source>
</reference>
<accession>A0L828</accession>
<name>A0L828_MAGMM</name>
<evidence type="ECO:0000256" key="4">
    <source>
        <dbReference type="ARBA" id="ARBA00022519"/>
    </source>
</evidence>
<keyword evidence="3" id="KW-1003">Cell membrane</keyword>
<sequence>MIVWLQRLDRINERVGRGVAWLTLAMVIMTVVVVVLRYLFNQGSIAMQESITYMHGMLFMLGAGYTLRHDGHVRVDLFYRPRSAKAKAWVNLLGTLLLLLPLMIFLLLISFDYVAASWSIFEGSHEAGGLDGVWLLKSVLLIMPALMMVQGLAQVGKALLILRGHEVPGLTEEIHEQEGA</sequence>
<dbReference type="EMBL" id="CP000471">
    <property type="protein sequence ID" value="ABK44121.1"/>
    <property type="molecule type" value="Genomic_DNA"/>
</dbReference>
<dbReference type="STRING" id="156889.Mmc1_1612"/>
<evidence type="ECO:0000313" key="12">
    <source>
        <dbReference type="Proteomes" id="UP000002586"/>
    </source>
</evidence>
<gene>
    <name evidence="11" type="ordered locus">Mmc1_1612</name>
</gene>
<keyword evidence="2 9" id="KW-0813">Transport</keyword>